<reference evidence="2" key="1">
    <citation type="journal article" date="2020" name="Stud. Mycol.">
        <title>101 Dothideomycetes genomes: a test case for predicting lifestyles and emergence of pathogens.</title>
        <authorList>
            <person name="Haridas S."/>
            <person name="Albert R."/>
            <person name="Binder M."/>
            <person name="Bloem J."/>
            <person name="Labutti K."/>
            <person name="Salamov A."/>
            <person name="Andreopoulos B."/>
            <person name="Baker S."/>
            <person name="Barry K."/>
            <person name="Bills G."/>
            <person name="Bluhm B."/>
            <person name="Cannon C."/>
            <person name="Castanera R."/>
            <person name="Culley D."/>
            <person name="Daum C."/>
            <person name="Ezra D."/>
            <person name="Gonzalez J."/>
            <person name="Henrissat B."/>
            <person name="Kuo A."/>
            <person name="Liang C."/>
            <person name="Lipzen A."/>
            <person name="Lutzoni F."/>
            <person name="Magnuson J."/>
            <person name="Mondo S."/>
            <person name="Nolan M."/>
            <person name="Ohm R."/>
            <person name="Pangilinan J."/>
            <person name="Park H.-J."/>
            <person name="Ramirez L."/>
            <person name="Alfaro M."/>
            <person name="Sun H."/>
            <person name="Tritt A."/>
            <person name="Yoshinaga Y."/>
            <person name="Zwiers L.-H."/>
            <person name="Turgeon B."/>
            <person name="Goodwin S."/>
            <person name="Spatafora J."/>
            <person name="Crous P."/>
            <person name="Grigoriev I."/>
        </authorList>
    </citation>
    <scope>NUCLEOTIDE SEQUENCE</scope>
    <source>
        <strain evidence="2">CBS 675.92</strain>
    </source>
</reference>
<sequence>MAPYDENHTGAENRTKTDDKPTRKEYQQVEVGVPLLIASFEFDEDGYFIEDEQERALAHQESAQALSEPLRDKEIPPKLVRNNESVGFRDGLLDISDRILELNSSDDENGGGKTDEHKTQLEVPKSEKEDDYEGNKRRSQENR</sequence>
<feature type="region of interest" description="Disordered" evidence="1">
    <location>
        <begin position="102"/>
        <end position="143"/>
    </location>
</feature>
<organism evidence="2 3">
    <name type="scientific">Byssothecium circinans</name>
    <dbReference type="NCBI Taxonomy" id="147558"/>
    <lineage>
        <taxon>Eukaryota</taxon>
        <taxon>Fungi</taxon>
        <taxon>Dikarya</taxon>
        <taxon>Ascomycota</taxon>
        <taxon>Pezizomycotina</taxon>
        <taxon>Dothideomycetes</taxon>
        <taxon>Pleosporomycetidae</taxon>
        <taxon>Pleosporales</taxon>
        <taxon>Massarineae</taxon>
        <taxon>Massarinaceae</taxon>
        <taxon>Byssothecium</taxon>
    </lineage>
</organism>
<dbReference type="EMBL" id="ML976980">
    <property type="protein sequence ID" value="KAF1961671.1"/>
    <property type="molecule type" value="Genomic_DNA"/>
</dbReference>
<feature type="region of interest" description="Disordered" evidence="1">
    <location>
        <begin position="1"/>
        <end position="27"/>
    </location>
</feature>
<gene>
    <name evidence="2" type="ORF">CC80DRAFT_574222</name>
</gene>
<dbReference type="Proteomes" id="UP000800035">
    <property type="component" value="Unassembled WGS sequence"/>
</dbReference>
<proteinExistence type="predicted"/>
<feature type="region of interest" description="Disordered" evidence="1">
    <location>
        <begin position="57"/>
        <end position="78"/>
    </location>
</feature>
<keyword evidence="3" id="KW-1185">Reference proteome</keyword>
<evidence type="ECO:0000313" key="3">
    <source>
        <dbReference type="Proteomes" id="UP000800035"/>
    </source>
</evidence>
<accession>A0A6A5U9R0</accession>
<feature type="compositionally biased region" description="Basic and acidic residues" evidence="1">
    <location>
        <begin position="113"/>
        <end position="143"/>
    </location>
</feature>
<dbReference type="AlphaFoldDB" id="A0A6A5U9R0"/>
<protein>
    <submittedName>
        <fullName evidence="2">Uncharacterized protein</fullName>
    </submittedName>
</protein>
<evidence type="ECO:0000256" key="1">
    <source>
        <dbReference type="SAM" id="MobiDB-lite"/>
    </source>
</evidence>
<name>A0A6A5U9R0_9PLEO</name>
<evidence type="ECO:0000313" key="2">
    <source>
        <dbReference type="EMBL" id="KAF1961671.1"/>
    </source>
</evidence>